<dbReference type="GO" id="GO:0004252">
    <property type="term" value="F:serine-type endopeptidase activity"/>
    <property type="evidence" value="ECO:0007669"/>
    <property type="project" value="TreeGrafter"/>
</dbReference>
<accession>A0A9D9DT58</accession>
<gene>
    <name evidence="4" type="ORF">IAB08_02790</name>
</gene>
<evidence type="ECO:0000259" key="3">
    <source>
        <dbReference type="Pfam" id="PF00326"/>
    </source>
</evidence>
<dbReference type="SUPFAM" id="SSF53474">
    <property type="entry name" value="alpha/beta-Hydrolases"/>
    <property type="match status" value="1"/>
</dbReference>
<dbReference type="GO" id="GO:0006508">
    <property type="term" value="P:proteolysis"/>
    <property type="evidence" value="ECO:0007669"/>
    <property type="project" value="InterPro"/>
</dbReference>
<dbReference type="Gene3D" id="2.120.10.30">
    <property type="entry name" value="TolB, C-terminal domain"/>
    <property type="match status" value="1"/>
</dbReference>
<evidence type="ECO:0000256" key="2">
    <source>
        <dbReference type="SAM" id="SignalP"/>
    </source>
</evidence>
<organism evidence="4 5">
    <name type="scientific">Candidatus Pullibacteroides excrementavium</name>
    <dbReference type="NCBI Taxonomy" id="2840905"/>
    <lineage>
        <taxon>Bacteria</taxon>
        <taxon>Pseudomonadati</taxon>
        <taxon>Bacteroidota</taxon>
        <taxon>Bacteroidia</taxon>
        <taxon>Bacteroidales</taxon>
        <taxon>Candidatus Pullibacteroides</taxon>
    </lineage>
</organism>
<dbReference type="PANTHER" id="PTHR42776">
    <property type="entry name" value="SERINE PEPTIDASE S9 FAMILY MEMBER"/>
    <property type="match status" value="1"/>
</dbReference>
<proteinExistence type="predicted"/>
<feature type="chain" id="PRO_5039460354" evidence="2">
    <location>
        <begin position="27"/>
        <end position="897"/>
    </location>
</feature>
<keyword evidence="2" id="KW-0732">Signal</keyword>
<dbReference type="AlphaFoldDB" id="A0A9D9DT58"/>
<dbReference type="Proteomes" id="UP000823612">
    <property type="component" value="Unassembled WGS sequence"/>
</dbReference>
<dbReference type="InterPro" id="IPR011042">
    <property type="entry name" value="6-blade_b-propeller_TolB-like"/>
</dbReference>
<evidence type="ECO:0000256" key="1">
    <source>
        <dbReference type="ARBA" id="ARBA00022801"/>
    </source>
</evidence>
<dbReference type="Pfam" id="PF00326">
    <property type="entry name" value="Peptidase_S9"/>
    <property type="match status" value="1"/>
</dbReference>
<dbReference type="InterPro" id="IPR001375">
    <property type="entry name" value="Peptidase_S9_cat"/>
</dbReference>
<feature type="domain" description="Peptidase S9 prolyl oligopeptidase catalytic" evidence="3">
    <location>
        <begin position="684"/>
        <end position="888"/>
    </location>
</feature>
<sequence>MKKNWIASVLLLGTWMAGCLMGSASASPAWGVETLPESSVSGQNQETEYRLESYLQAGPLSFRLPAFHQEKDINGKAFDMAALFAYPAFEKEMDPFFRVKAGDVLDWRGLDYEWKEVGADEELAYGVSDSNWNAWVLTSFALRTPIYDKASLELAFAPAFELYMDGKKVMSQMQAQDTNRPSSHKAVLKLEPGYHQFMLKALYTSETVDSKLEVTVKASADVALGAEVQEYYDLHHYLDGAVVAAPQLSASGKYFKLAFTQSNPEAEKYETVYRIYRTSDVKAGSYPEPVCELSGISGLAFAGRVDKYAYMKREGSTVRIYAGELGQPASLIYETKESLSGFAWDPQGRYMILSVTTQGKQPENGLKNIIDPMDQWPYYRMRTTLSMLDLASGTRVPLTYGYLSTDLMDISLDGRYLLFTTIEVADTMRQYTYQRIYRMDLESFETEELYGSYFQHSASFSPDGSRLLVMGSERIFTDPMQPGVSVPCQEEDCFIPNDYDVNAFIYDIATGEAELISDDFAPSFQRAVWESTGQYIYLYADDRDEVNLFSYRVSDGTFARVPAQVQVVSGMDVCDNGLLYVGSSIDKPSRAYWVKGSAAKNEFASSKGLKNTFCVAYPQQAEMEQVAQGANRDWSFLNAFGDTIEATYYLPPDFDAMKKYPCIVYYYGGTTPTPKAIAVRYPKTVWASEGYVVLVLQPSGAIGYGREFAAKHVNDWGKIVADEIVMGVKQFCQEHPFVDASRLGCIGASYGGFTTQLLQTRTDIFAAAISHAGISSISSYWGEGYWGYLYGSTANAFSFPWNRKDIFVDQSPLFNADKIHTPLLLLHGTADVNVPIGESYQMFKALRLLGRPVAMVTVAGEDHGIVDYAKRVDWEKTILAWFEKYLKGNPAWWSDLY</sequence>
<dbReference type="SUPFAM" id="SSF82171">
    <property type="entry name" value="DPP6 N-terminal domain-like"/>
    <property type="match status" value="1"/>
</dbReference>
<dbReference type="Gene3D" id="3.40.50.1820">
    <property type="entry name" value="alpha/beta hydrolase"/>
    <property type="match status" value="1"/>
</dbReference>
<dbReference type="PANTHER" id="PTHR42776:SF27">
    <property type="entry name" value="DIPEPTIDYL PEPTIDASE FAMILY MEMBER 6"/>
    <property type="match status" value="1"/>
</dbReference>
<evidence type="ECO:0000313" key="4">
    <source>
        <dbReference type="EMBL" id="MBO8432208.1"/>
    </source>
</evidence>
<reference evidence="4" key="1">
    <citation type="submission" date="2020-10" db="EMBL/GenBank/DDBJ databases">
        <authorList>
            <person name="Gilroy R."/>
        </authorList>
    </citation>
    <scope>NUCLEOTIDE SEQUENCE</scope>
    <source>
        <strain evidence="4">2889</strain>
    </source>
</reference>
<name>A0A9D9DT58_9BACT</name>
<reference evidence="4" key="2">
    <citation type="journal article" date="2021" name="PeerJ">
        <title>Extensive microbial diversity within the chicken gut microbiome revealed by metagenomics and culture.</title>
        <authorList>
            <person name="Gilroy R."/>
            <person name="Ravi A."/>
            <person name="Getino M."/>
            <person name="Pursley I."/>
            <person name="Horton D.L."/>
            <person name="Alikhan N.F."/>
            <person name="Baker D."/>
            <person name="Gharbi K."/>
            <person name="Hall N."/>
            <person name="Watson M."/>
            <person name="Adriaenssens E.M."/>
            <person name="Foster-Nyarko E."/>
            <person name="Jarju S."/>
            <person name="Secka A."/>
            <person name="Antonio M."/>
            <person name="Oren A."/>
            <person name="Chaudhuri R.R."/>
            <person name="La Ragione R."/>
            <person name="Hildebrand F."/>
            <person name="Pallen M.J."/>
        </authorList>
    </citation>
    <scope>NUCLEOTIDE SEQUENCE</scope>
    <source>
        <strain evidence="4">2889</strain>
    </source>
</reference>
<dbReference type="InterPro" id="IPR029058">
    <property type="entry name" value="AB_hydrolase_fold"/>
</dbReference>
<feature type="signal peptide" evidence="2">
    <location>
        <begin position="1"/>
        <end position="26"/>
    </location>
</feature>
<dbReference type="EMBL" id="JADIMZ010000034">
    <property type="protein sequence ID" value="MBO8432208.1"/>
    <property type="molecule type" value="Genomic_DNA"/>
</dbReference>
<keyword evidence="1" id="KW-0378">Hydrolase</keyword>
<protein>
    <submittedName>
        <fullName evidence="4">S9 family peptidase</fullName>
    </submittedName>
</protein>
<evidence type="ECO:0000313" key="5">
    <source>
        <dbReference type="Proteomes" id="UP000823612"/>
    </source>
</evidence>
<dbReference type="PROSITE" id="PS51257">
    <property type="entry name" value="PROKAR_LIPOPROTEIN"/>
    <property type="match status" value="1"/>
</dbReference>
<comment type="caution">
    <text evidence="4">The sequence shown here is derived from an EMBL/GenBank/DDBJ whole genome shotgun (WGS) entry which is preliminary data.</text>
</comment>